<comment type="caution">
    <text evidence="2">The sequence shown here is derived from an EMBL/GenBank/DDBJ whole genome shotgun (WGS) entry which is preliminary data.</text>
</comment>
<keyword evidence="3" id="KW-1185">Reference proteome</keyword>
<evidence type="ECO:0000313" key="3">
    <source>
        <dbReference type="Proteomes" id="UP000012589"/>
    </source>
</evidence>
<dbReference type="SUPFAM" id="SSF51735">
    <property type="entry name" value="NAD(P)-binding Rossmann-fold domains"/>
    <property type="match status" value="1"/>
</dbReference>
<proteinExistence type="predicted"/>
<dbReference type="Gene3D" id="3.40.50.720">
    <property type="entry name" value="NAD(P)-binding Rossmann-like Domain"/>
    <property type="match status" value="1"/>
</dbReference>
<dbReference type="InterPro" id="IPR001509">
    <property type="entry name" value="Epimerase_deHydtase"/>
</dbReference>
<dbReference type="Pfam" id="PF01370">
    <property type="entry name" value="Epimerase"/>
    <property type="match status" value="1"/>
</dbReference>
<dbReference type="AlphaFoldDB" id="N2B6D4"/>
<accession>N2B6D4</accession>
<protein>
    <recommendedName>
        <fullName evidence="1">NAD-dependent epimerase/dehydratase domain-containing protein</fullName>
    </recommendedName>
</protein>
<dbReference type="STRING" id="1235802.C823_01236"/>
<name>N2B6D4_9FIRM</name>
<dbReference type="HOGENOM" id="CLU_1022122_0_0_9"/>
<evidence type="ECO:0000313" key="2">
    <source>
        <dbReference type="EMBL" id="EMZ33955.1"/>
    </source>
</evidence>
<dbReference type="EMBL" id="AQFT01000038">
    <property type="protein sequence ID" value="EMZ33955.1"/>
    <property type="molecule type" value="Genomic_DNA"/>
</dbReference>
<evidence type="ECO:0000259" key="1">
    <source>
        <dbReference type="Pfam" id="PF01370"/>
    </source>
</evidence>
<reference evidence="2 3" key="1">
    <citation type="journal article" date="2014" name="Genome Announc.">
        <title>Draft genome sequences of the altered schaedler flora, a defined bacterial community from gnotobiotic mice.</title>
        <authorList>
            <person name="Wannemuehler M.J."/>
            <person name="Overstreet A.M."/>
            <person name="Ward D.V."/>
            <person name="Phillips G.J."/>
        </authorList>
    </citation>
    <scope>NUCLEOTIDE SEQUENCE [LARGE SCALE GENOMIC DNA]</scope>
    <source>
        <strain evidence="2 3">ASF492</strain>
    </source>
</reference>
<dbReference type="PANTHER" id="PTHR43245">
    <property type="entry name" value="BIFUNCTIONAL POLYMYXIN RESISTANCE PROTEIN ARNA"/>
    <property type="match status" value="1"/>
</dbReference>
<dbReference type="Proteomes" id="UP000012589">
    <property type="component" value="Unassembled WGS sequence"/>
</dbReference>
<dbReference type="CDD" id="cd08946">
    <property type="entry name" value="SDR_e"/>
    <property type="match status" value="1"/>
</dbReference>
<dbReference type="OrthoDB" id="9807212at2"/>
<dbReference type="PATRIC" id="fig|1235802.3.peg.1321"/>
<dbReference type="eggNOG" id="COG0451">
    <property type="taxonomic scope" value="Bacteria"/>
</dbReference>
<feature type="domain" description="NAD-dependent epimerase/dehydratase" evidence="1">
    <location>
        <begin position="37"/>
        <end position="192"/>
    </location>
</feature>
<dbReference type="InterPro" id="IPR036291">
    <property type="entry name" value="NAD(P)-bd_dom_sf"/>
</dbReference>
<organism evidence="2 3">
    <name type="scientific">Eubacterium plexicaudatum ASF492</name>
    <dbReference type="NCBI Taxonomy" id="1235802"/>
    <lineage>
        <taxon>Bacteria</taxon>
        <taxon>Bacillati</taxon>
        <taxon>Bacillota</taxon>
        <taxon>Clostridia</taxon>
        <taxon>Eubacteriales</taxon>
        <taxon>Eubacteriaceae</taxon>
        <taxon>Eubacterium</taxon>
    </lineage>
</organism>
<sequence>MKKVLLFSPNGYVGRFIKERLTKEKDIQLYEMTRDSAFESDQMDYDILIYSASVTSARRETADKYVQDNTVAAASMIDFCIKHHVKKIIYLSSDEIYGTLNTDRVFSNLTVMVNPNTYAVTKYLAEKIIIESGIPYFILRMPGIVGREWGKSFIYSLMDKIKNNSPIELYYLDKDFNNILDIDDLTEFITVLCYNWTNNNSDILLLGNTEYVKLTEIISHIKELYQSTSVIHVVDTECKRYFTLDVTKAMRYGYHSKKILSIIDDLYQIQKG</sequence>
<gene>
    <name evidence="2" type="ORF">C823_01236</name>
</gene>
<dbReference type="InterPro" id="IPR050177">
    <property type="entry name" value="Lipid_A_modif_metabolic_enz"/>
</dbReference>